<evidence type="ECO:0000259" key="8">
    <source>
        <dbReference type="Pfam" id="PF00884"/>
    </source>
</evidence>
<evidence type="ECO:0000313" key="9">
    <source>
        <dbReference type="Proteomes" id="UP000515154"/>
    </source>
</evidence>
<dbReference type="Gene3D" id="3.40.720.10">
    <property type="entry name" value="Alkaline Phosphatase, subunit A"/>
    <property type="match status" value="1"/>
</dbReference>
<feature type="signal peptide" evidence="7">
    <location>
        <begin position="1"/>
        <end position="30"/>
    </location>
</feature>
<evidence type="ECO:0000256" key="4">
    <source>
        <dbReference type="ARBA" id="ARBA00022801"/>
    </source>
</evidence>
<keyword evidence="6" id="KW-0325">Glycoprotein</keyword>
<name>A0A6P7SAT8_9MOLL</name>
<organism evidence="9 10">
    <name type="scientific">Octopus sinensis</name>
    <name type="common">East Asian common octopus</name>
    <dbReference type="NCBI Taxonomy" id="2607531"/>
    <lineage>
        <taxon>Eukaryota</taxon>
        <taxon>Metazoa</taxon>
        <taxon>Spiralia</taxon>
        <taxon>Lophotrochozoa</taxon>
        <taxon>Mollusca</taxon>
        <taxon>Cephalopoda</taxon>
        <taxon>Coleoidea</taxon>
        <taxon>Octopodiformes</taxon>
        <taxon>Octopoda</taxon>
        <taxon>Incirrata</taxon>
        <taxon>Octopodidae</taxon>
        <taxon>Octopus</taxon>
    </lineage>
</organism>
<evidence type="ECO:0000256" key="5">
    <source>
        <dbReference type="ARBA" id="ARBA00022837"/>
    </source>
</evidence>
<dbReference type="PROSITE" id="PS00149">
    <property type="entry name" value="SULFATASE_2"/>
    <property type="match status" value="1"/>
</dbReference>
<comment type="cofactor">
    <cofactor evidence="1">
        <name>Ca(2+)</name>
        <dbReference type="ChEBI" id="CHEBI:29108"/>
    </cofactor>
</comment>
<dbReference type="InterPro" id="IPR024607">
    <property type="entry name" value="Sulfatase_CS"/>
</dbReference>
<reference evidence="10 11" key="1">
    <citation type="submission" date="2025-08" db="UniProtKB">
        <authorList>
            <consortium name="RefSeq"/>
        </authorList>
    </citation>
    <scope>IDENTIFICATION</scope>
</reference>
<evidence type="ECO:0000256" key="6">
    <source>
        <dbReference type="ARBA" id="ARBA00023180"/>
    </source>
</evidence>
<proteinExistence type="inferred from homology"/>
<dbReference type="InterPro" id="IPR017850">
    <property type="entry name" value="Alkaline_phosphatase_core_sf"/>
</dbReference>
<evidence type="ECO:0000256" key="7">
    <source>
        <dbReference type="SAM" id="SignalP"/>
    </source>
</evidence>
<dbReference type="PANTHER" id="PTHR10342">
    <property type="entry name" value="ARYLSULFATASE"/>
    <property type="match status" value="1"/>
</dbReference>
<dbReference type="SUPFAM" id="SSF53649">
    <property type="entry name" value="Alkaline phosphatase-like"/>
    <property type="match status" value="1"/>
</dbReference>
<dbReference type="Gene3D" id="3.30.1120.10">
    <property type="match status" value="1"/>
</dbReference>
<dbReference type="CDD" id="cd16029">
    <property type="entry name" value="4-S"/>
    <property type="match status" value="1"/>
</dbReference>
<dbReference type="InterPro" id="IPR047115">
    <property type="entry name" value="ARSB"/>
</dbReference>
<keyword evidence="4" id="KW-0378">Hydrolase</keyword>
<evidence type="ECO:0000256" key="2">
    <source>
        <dbReference type="ARBA" id="ARBA00008779"/>
    </source>
</evidence>
<dbReference type="PROSITE" id="PS00523">
    <property type="entry name" value="SULFATASE_1"/>
    <property type="match status" value="1"/>
</dbReference>
<feature type="domain" description="Sulfatase N-terminal" evidence="8">
    <location>
        <begin position="34"/>
        <end position="355"/>
    </location>
</feature>
<sequence>MRLLNFSRCNMTSYAIYIWIFILLLKCVTAAKQPNIIIIVADDLGWDDVSFHGSNQIPTKNIDSLASEGIILNNYYVSPICTPTRSALMTGRHPIHTGMQHGVLVGSQTYGLPLNETLMPEYLNKLGYTSHIVGKWHLGFMTEDYTPTKRGFSSHFGYWLGAESYYLHLAGRGDYFGYDFHRNMDVDKDAIGHYSTEIFTQEAVKIIQNHNETKPLFLYLPYQAVHSSSIQPYLEAPEKYTKRFPNISNKQRKLFAGMLAALDDGVGEVVNALKSSGMYDNSIILFSTDNGGPSNGYNENAASNWPLRGMKNTLWEGGVRGVGFLHSPLLKKNGYISEQMVHVCDWLPTLYSAAGGNPDEEPRMKNLDGYDLWSMLSNNGKSVRTEILHNIDPIRKFAAIRVNNYKLLIGHVASRGNWYPPYNESERYLSNEFDDWFSQNNDFPVKMMTRQKAVRVNCGGPKPPDAVHNCDDYKKPCLFNIATDPCEYHNIADQNPEILKYLIKRLLKYVATMVPPRNKPLDPAGFPVHHNGFWTPWIK</sequence>
<dbReference type="Pfam" id="PF00884">
    <property type="entry name" value="Sulfatase"/>
    <property type="match status" value="1"/>
</dbReference>
<dbReference type="PANTHER" id="PTHR10342:SF273">
    <property type="entry name" value="RE14504P"/>
    <property type="match status" value="1"/>
</dbReference>
<keyword evidence="3" id="KW-0479">Metal-binding</keyword>
<dbReference type="RefSeq" id="XP_029635402.1">
    <property type="nucleotide sequence ID" value="XM_029779542.2"/>
</dbReference>
<dbReference type="AlphaFoldDB" id="A0A6P7SAT8"/>
<dbReference type="InterPro" id="IPR000917">
    <property type="entry name" value="Sulfatase_N"/>
</dbReference>
<comment type="similarity">
    <text evidence="2">Belongs to the sulfatase family.</text>
</comment>
<dbReference type="RefSeq" id="XP_036358399.1">
    <property type="nucleotide sequence ID" value="XM_036502506.1"/>
</dbReference>
<dbReference type="GO" id="GO:0008484">
    <property type="term" value="F:sulfuric ester hydrolase activity"/>
    <property type="evidence" value="ECO:0007669"/>
    <property type="project" value="InterPro"/>
</dbReference>
<protein>
    <submittedName>
        <fullName evidence="10 11">Arylsulfatase J</fullName>
    </submittedName>
</protein>
<keyword evidence="9" id="KW-1185">Reference proteome</keyword>
<evidence type="ECO:0000313" key="10">
    <source>
        <dbReference type="RefSeq" id="XP_029635402.1"/>
    </source>
</evidence>
<keyword evidence="5" id="KW-0106">Calcium</keyword>
<keyword evidence="7" id="KW-0732">Signal</keyword>
<feature type="chain" id="PRO_5045019642" evidence="7">
    <location>
        <begin position="31"/>
        <end position="539"/>
    </location>
</feature>
<dbReference type="GO" id="GO:0046872">
    <property type="term" value="F:metal ion binding"/>
    <property type="evidence" value="ECO:0007669"/>
    <property type="project" value="UniProtKB-KW"/>
</dbReference>
<dbReference type="KEGG" id="osn:115210801"/>
<evidence type="ECO:0000256" key="1">
    <source>
        <dbReference type="ARBA" id="ARBA00001913"/>
    </source>
</evidence>
<gene>
    <name evidence="10 11" type="primary">LOC115210801</name>
</gene>
<dbReference type="Proteomes" id="UP000515154">
    <property type="component" value="Linkage group LG4"/>
</dbReference>
<evidence type="ECO:0000313" key="11">
    <source>
        <dbReference type="RefSeq" id="XP_036358399.1"/>
    </source>
</evidence>
<accession>A0A6P7SAT8</accession>
<evidence type="ECO:0000256" key="3">
    <source>
        <dbReference type="ARBA" id="ARBA00022723"/>
    </source>
</evidence>